<keyword evidence="1" id="KW-0238">DNA-binding</keyword>
<proteinExistence type="predicted"/>
<dbReference type="Pfam" id="PF04237">
    <property type="entry name" value="YjbR"/>
    <property type="match status" value="1"/>
</dbReference>
<gene>
    <name evidence="1" type="ORF">ACFOUW_34645</name>
</gene>
<protein>
    <submittedName>
        <fullName evidence="1">MmcQ/YjbR family DNA-binding protein</fullName>
    </submittedName>
</protein>
<evidence type="ECO:0000313" key="1">
    <source>
        <dbReference type="EMBL" id="MFC3766018.1"/>
    </source>
</evidence>
<reference evidence="2" key="1">
    <citation type="journal article" date="2019" name="Int. J. Syst. Evol. Microbiol.">
        <title>The Global Catalogue of Microorganisms (GCM) 10K type strain sequencing project: providing services to taxonomists for standard genome sequencing and annotation.</title>
        <authorList>
            <consortium name="The Broad Institute Genomics Platform"/>
            <consortium name="The Broad Institute Genome Sequencing Center for Infectious Disease"/>
            <person name="Wu L."/>
            <person name="Ma J."/>
        </authorList>
    </citation>
    <scope>NUCLEOTIDE SEQUENCE [LARGE SCALE GENOMIC DNA]</scope>
    <source>
        <strain evidence="2">CGMCC 4.7241</strain>
    </source>
</reference>
<evidence type="ECO:0000313" key="2">
    <source>
        <dbReference type="Proteomes" id="UP001595699"/>
    </source>
</evidence>
<dbReference type="GO" id="GO:0003677">
    <property type="term" value="F:DNA binding"/>
    <property type="evidence" value="ECO:0007669"/>
    <property type="project" value="UniProtKB-KW"/>
</dbReference>
<organism evidence="1 2">
    <name type="scientific">Tenggerimyces flavus</name>
    <dbReference type="NCBI Taxonomy" id="1708749"/>
    <lineage>
        <taxon>Bacteria</taxon>
        <taxon>Bacillati</taxon>
        <taxon>Actinomycetota</taxon>
        <taxon>Actinomycetes</taxon>
        <taxon>Propionibacteriales</taxon>
        <taxon>Nocardioidaceae</taxon>
        <taxon>Tenggerimyces</taxon>
    </lineage>
</organism>
<accession>A0ABV7YMD6</accession>
<dbReference type="RefSeq" id="WP_307782420.1">
    <property type="nucleotide sequence ID" value="NZ_JAFBCM010000001.1"/>
</dbReference>
<keyword evidence="2" id="KW-1185">Reference proteome</keyword>
<dbReference type="InterPro" id="IPR058532">
    <property type="entry name" value="YjbR/MT2646/Rv2570-like"/>
</dbReference>
<name>A0ABV7YMD6_9ACTN</name>
<dbReference type="EMBL" id="JBHRZH010000046">
    <property type="protein sequence ID" value="MFC3766018.1"/>
    <property type="molecule type" value="Genomic_DNA"/>
</dbReference>
<comment type="caution">
    <text evidence="1">The sequence shown here is derived from an EMBL/GenBank/DDBJ whole genome shotgun (WGS) entry which is preliminary data.</text>
</comment>
<dbReference type="Proteomes" id="UP001595699">
    <property type="component" value="Unassembled WGS sequence"/>
</dbReference>
<sequence length="116" mass="12893">MVTWAEVGAVALSMPEVTEGHAHEGSPAYHVAGRQFVRLRWEGDREILQFWAPDPGAREALVRTEPDKFSISRAFPAAVFAWLDQLSMAEVTEVVADSWTAKAPNAYPNPRCQRSP</sequence>